<reference evidence="2 3" key="1">
    <citation type="submission" date="2019-02" db="EMBL/GenBank/DDBJ databases">
        <title>Deep-cultivation of Planctomycetes and their phenomic and genomic characterization uncovers novel biology.</title>
        <authorList>
            <person name="Wiegand S."/>
            <person name="Jogler M."/>
            <person name="Boedeker C."/>
            <person name="Pinto D."/>
            <person name="Vollmers J."/>
            <person name="Rivas-Marin E."/>
            <person name="Kohn T."/>
            <person name="Peeters S.H."/>
            <person name="Heuer A."/>
            <person name="Rast P."/>
            <person name="Oberbeckmann S."/>
            <person name="Bunk B."/>
            <person name="Jeske O."/>
            <person name="Meyerdierks A."/>
            <person name="Storesund J.E."/>
            <person name="Kallscheuer N."/>
            <person name="Luecker S."/>
            <person name="Lage O.M."/>
            <person name="Pohl T."/>
            <person name="Merkel B.J."/>
            <person name="Hornburger P."/>
            <person name="Mueller R.-W."/>
            <person name="Bruemmer F."/>
            <person name="Labrenz M."/>
            <person name="Spormann A.M."/>
            <person name="Op Den Camp H."/>
            <person name="Overmann J."/>
            <person name="Amann R."/>
            <person name="Jetten M.S.M."/>
            <person name="Mascher T."/>
            <person name="Medema M.H."/>
            <person name="Devos D.P."/>
            <person name="Kaster A.-K."/>
            <person name="Ovreas L."/>
            <person name="Rohde M."/>
            <person name="Galperin M.Y."/>
            <person name="Jogler C."/>
        </authorList>
    </citation>
    <scope>NUCLEOTIDE SEQUENCE [LARGE SCALE GENOMIC DNA]</scope>
    <source>
        <strain evidence="2 3">Pan14r</strain>
    </source>
</reference>
<name>A0A5C5YC50_9PLAN</name>
<evidence type="ECO:0008006" key="4">
    <source>
        <dbReference type="Google" id="ProtNLM"/>
    </source>
</evidence>
<evidence type="ECO:0000313" key="2">
    <source>
        <dbReference type="EMBL" id="TWT72509.1"/>
    </source>
</evidence>
<comment type="caution">
    <text evidence="2">The sequence shown here is derived from an EMBL/GenBank/DDBJ whole genome shotgun (WGS) entry which is preliminary data.</text>
</comment>
<gene>
    <name evidence="2" type="ORF">Pan14r_48290</name>
</gene>
<keyword evidence="3" id="KW-1185">Reference proteome</keyword>
<sequence>MLAAQSQSPRKRNDPIRNNPKGDSMTGRCERRLWQADRHETIENRGAENDRVAVGRAGRWTPQGIWMLAGILCLVITTPATAQITAPRTLSTVPDRTANLEEQLINRLRAVAPDQQAFVRHIVQLTEQDRLDLKLVVAVERYALKRNSVLPFPYFERAIRYLAEKRGLTIPAVRQFATTAAPTP</sequence>
<dbReference type="Proteomes" id="UP000317238">
    <property type="component" value="Unassembled WGS sequence"/>
</dbReference>
<feature type="region of interest" description="Disordered" evidence="1">
    <location>
        <begin position="1"/>
        <end position="29"/>
    </location>
</feature>
<dbReference type="EMBL" id="SJPL01000001">
    <property type="protein sequence ID" value="TWT72509.1"/>
    <property type="molecule type" value="Genomic_DNA"/>
</dbReference>
<evidence type="ECO:0000313" key="3">
    <source>
        <dbReference type="Proteomes" id="UP000317238"/>
    </source>
</evidence>
<organism evidence="2 3">
    <name type="scientific">Crateriforma conspicua</name>
    <dbReference type="NCBI Taxonomy" id="2527996"/>
    <lineage>
        <taxon>Bacteria</taxon>
        <taxon>Pseudomonadati</taxon>
        <taxon>Planctomycetota</taxon>
        <taxon>Planctomycetia</taxon>
        <taxon>Planctomycetales</taxon>
        <taxon>Planctomycetaceae</taxon>
        <taxon>Crateriforma</taxon>
    </lineage>
</organism>
<evidence type="ECO:0000256" key="1">
    <source>
        <dbReference type="SAM" id="MobiDB-lite"/>
    </source>
</evidence>
<protein>
    <recommendedName>
        <fullName evidence="4">DUF4476 domain-containing protein</fullName>
    </recommendedName>
</protein>
<accession>A0A5C5YC50</accession>
<dbReference type="AlphaFoldDB" id="A0A5C5YC50"/>
<proteinExistence type="predicted"/>